<dbReference type="EMBL" id="KY684083">
    <property type="protein sequence ID" value="ARF08267.1"/>
    <property type="molecule type" value="Genomic_DNA"/>
</dbReference>
<accession>A0A1V0S982</accession>
<proteinExistence type="predicted"/>
<protein>
    <submittedName>
        <fullName evidence="1">Uncharacterized protein</fullName>
    </submittedName>
</protein>
<name>A0A1V0S982_9VIRU</name>
<reference evidence="1" key="1">
    <citation type="journal article" date="2017" name="Science">
        <title>Giant viruses with an expanded complement of translation system components.</title>
        <authorList>
            <person name="Schulz F."/>
            <person name="Yutin N."/>
            <person name="Ivanova N.N."/>
            <person name="Ortega D.R."/>
            <person name="Lee T.K."/>
            <person name="Vierheilig J."/>
            <person name="Daims H."/>
            <person name="Horn M."/>
            <person name="Wagner M."/>
            <person name="Jensen G.J."/>
            <person name="Kyrpides N.C."/>
            <person name="Koonin E.V."/>
            <person name="Woyke T."/>
        </authorList>
    </citation>
    <scope>NUCLEOTIDE SEQUENCE</scope>
    <source>
        <strain evidence="1">CTV1</strain>
    </source>
</reference>
<evidence type="ECO:0000313" key="1">
    <source>
        <dbReference type="EMBL" id="ARF08267.1"/>
    </source>
</evidence>
<gene>
    <name evidence="1" type="ORF">Catovirus_1_317</name>
</gene>
<organism evidence="1">
    <name type="scientific">Catovirus CTV1</name>
    <dbReference type="NCBI Taxonomy" id="1977631"/>
    <lineage>
        <taxon>Viruses</taxon>
        <taxon>Varidnaviria</taxon>
        <taxon>Bamfordvirae</taxon>
        <taxon>Nucleocytoviricota</taxon>
        <taxon>Megaviricetes</taxon>
        <taxon>Imitervirales</taxon>
        <taxon>Mimiviridae</taxon>
        <taxon>Klosneuvirinae</taxon>
        <taxon>Catovirus</taxon>
    </lineage>
</organism>
<sequence>MAYANSVVFYGWLGNDAIQTVSYILNDKKISSKKYLLDNKDKLQDQLNKKLMSTKIRLTIAEFEGGLFSNKNEVFLHFDKSISTTSSDDDDICYCFYTLENLKNLMDMSFKIKDITDPKIKPKLINLVVSDTK</sequence>